<dbReference type="Proteomes" id="UP000471560">
    <property type="component" value="Unassembled WGS sequence"/>
</dbReference>
<name>A0A6P0B189_RHILE</name>
<dbReference type="SUPFAM" id="SSF51735">
    <property type="entry name" value="NAD(P)-binding Rossmann-fold domains"/>
    <property type="match status" value="1"/>
</dbReference>
<proteinExistence type="predicted"/>
<reference evidence="1 2" key="1">
    <citation type="submission" date="2019-12" db="EMBL/GenBank/DDBJ databases">
        <title>Rhizobium genotypes associated with high levels of biological nitrogen fixation by grain legumes in a temperate-maritime cropping system.</title>
        <authorList>
            <person name="Maluk M."/>
            <person name="Francesc Ferrando Molina F."/>
            <person name="Lopez Del Egido L."/>
            <person name="Lafos M."/>
            <person name="Langarica-Fuentes A."/>
            <person name="Gebre Yohannes G."/>
            <person name="Young M.W."/>
            <person name="Martin P."/>
            <person name="Gantlett R."/>
            <person name="Kenicer G."/>
            <person name="Hawes C."/>
            <person name="Begg G.S."/>
            <person name="Quilliam R.S."/>
            <person name="Squire G.R."/>
            <person name="Poole P.S."/>
            <person name="Young P.W."/>
            <person name="Iannetta P.M."/>
            <person name="James E.K."/>
        </authorList>
    </citation>
    <scope>NUCLEOTIDE SEQUENCE [LARGE SCALE GENOMIC DNA]</scope>
    <source>
        <strain evidence="1 2">JHI1096</strain>
    </source>
</reference>
<comment type="caution">
    <text evidence="1">The sequence shown here is derived from an EMBL/GenBank/DDBJ whole genome shotgun (WGS) entry which is preliminary data.</text>
</comment>
<sequence>MKIDPKRMTIGFVGTGTITEAVVSGLGKTGFRDTPIVLSPRSESVAARTLRQLFSGLDHAARSRPVTGFDELVGEHSTKGGLNEQVLEDFRGFGGTVALQKALGRVLTRIRHVESKLS</sequence>
<evidence type="ECO:0000313" key="2">
    <source>
        <dbReference type="Proteomes" id="UP000471560"/>
    </source>
</evidence>
<organism evidence="1 2">
    <name type="scientific">Rhizobium leguminosarum</name>
    <dbReference type="NCBI Taxonomy" id="384"/>
    <lineage>
        <taxon>Bacteria</taxon>
        <taxon>Pseudomonadati</taxon>
        <taxon>Pseudomonadota</taxon>
        <taxon>Alphaproteobacteria</taxon>
        <taxon>Hyphomicrobiales</taxon>
        <taxon>Rhizobiaceae</taxon>
        <taxon>Rhizobium/Agrobacterium group</taxon>
        <taxon>Rhizobium</taxon>
    </lineage>
</organism>
<evidence type="ECO:0000313" key="1">
    <source>
        <dbReference type="EMBL" id="NEI33445.1"/>
    </source>
</evidence>
<dbReference type="EMBL" id="WUEZ01000005">
    <property type="protein sequence ID" value="NEI33445.1"/>
    <property type="molecule type" value="Genomic_DNA"/>
</dbReference>
<gene>
    <name evidence="1" type="ORF">GR204_05430</name>
</gene>
<protein>
    <recommendedName>
        <fullName evidence="3">Pyrroline-5-carboxylate reductase catalytic N-terminal domain-containing protein</fullName>
    </recommendedName>
</protein>
<dbReference type="InterPro" id="IPR036291">
    <property type="entry name" value="NAD(P)-bd_dom_sf"/>
</dbReference>
<dbReference type="AlphaFoldDB" id="A0A6P0B189"/>
<accession>A0A6P0B189</accession>
<dbReference type="RefSeq" id="WP_164575933.1">
    <property type="nucleotide sequence ID" value="NZ_JAAXDH010000009.1"/>
</dbReference>
<evidence type="ECO:0008006" key="3">
    <source>
        <dbReference type="Google" id="ProtNLM"/>
    </source>
</evidence>